<evidence type="ECO:0000313" key="3">
    <source>
        <dbReference type="Proteomes" id="UP000256520"/>
    </source>
</evidence>
<feature type="transmembrane region" description="Helical" evidence="1">
    <location>
        <begin position="77"/>
        <end position="99"/>
    </location>
</feature>
<keyword evidence="1" id="KW-1133">Transmembrane helix</keyword>
<comment type="caution">
    <text evidence="2">The sequence shown here is derived from an EMBL/GenBank/DDBJ whole genome shotgun (WGS) entry which is preliminary data.</text>
</comment>
<feature type="transmembrane region" description="Helical" evidence="1">
    <location>
        <begin position="105"/>
        <end position="130"/>
    </location>
</feature>
<dbReference type="EMBL" id="PIOD01000008">
    <property type="protein sequence ID" value="RDW18850.1"/>
    <property type="molecule type" value="Genomic_DNA"/>
</dbReference>
<keyword evidence="3" id="KW-1185">Reference proteome</keyword>
<evidence type="ECO:0008006" key="4">
    <source>
        <dbReference type="Google" id="ProtNLM"/>
    </source>
</evidence>
<dbReference type="AlphaFoldDB" id="A0A3D8PRU1"/>
<organism evidence="2 3">
    <name type="scientific">Oceanobacillus chungangensis</name>
    <dbReference type="NCBI Taxonomy" id="1229152"/>
    <lineage>
        <taxon>Bacteria</taxon>
        <taxon>Bacillati</taxon>
        <taxon>Bacillota</taxon>
        <taxon>Bacilli</taxon>
        <taxon>Bacillales</taxon>
        <taxon>Bacillaceae</taxon>
        <taxon>Oceanobacillus</taxon>
    </lineage>
</organism>
<dbReference type="RefSeq" id="WP_115749446.1">
    <property type="nucleotide sequence ID" value="NZ_PIOD01000008.1"/>
</dbReference>
<dbReference type="Proteomes" id="UP000256520">
    <property type="component" value="Unassembled WGS sequence"/>
</dbReference>
<proteinExistence type="predicted"/>
<sequence length="207" mass="23854">MESILRIDGPVYRLLSRVVELILLNILFILCSLPIVTIGASITALFSITLKMVRNEEGGIISGFWAAFKKNFKQSTVMWGFLILFCVILALNYFFLQFYTGNFPMMIFMSLVMFSMIFCMYLVLTFPYIARYKCTIKEACVNVLKMGTANLGSLLLIIILMLGPAILMFFSPYWLVIKLYMDTFLGFSLIAYISSFMIRSMFEKYEK</sequence>
<protein>
    <recommendedName>
        <fullName evidence="4">DUF624 domain-containing protein</fullName>
    </recommendedName>
</protein>
<dbReference type="OrthoDB" id="9814991at2"/>
<gene>
    <name evidence="2" type="ORF">CWR45_08480</name>
</gene>
<name>A0A3D8PRU1_9BACI</name>
<feature type="transmembrane region" description="Helical" evidence="1">
    <location>
        <begin position="183"/>
        <end position="202"/>
    </location>
</feature>
<feature type="transmembrane region" description="Helical" evidence="1">
    <location>
        <begin position="151"/>
        <end position="177"/>
    </location>
</feature>
<evidence type="ECO:0000256" key="1">
    <source>
        <dbReference type="SAM" id="Phobius"/>
    </source>
</evidence>
<accession>A0A3D8PRU1</accession>
<evidence type="ECO:0000313" key="2">
    <source>
        <dbReference type="EMBL" id="RDW18850.1"/>
    </source>
</evidence>
<feature type="transmembrane region" description="Helical" evidence="1">
    <location>
        <begin position="22"/>
        <end position="46"/>
    </location>
</feature>
<keyword evidence="1" id="KW-0472">Membrane</keyword>
<dbReference type="InterPro" id="IPR006938">
    <property type="entry name" value="DUF624"/>
</dbReference>
<keyword evidence="1" id="KW-0812">Transmembrane</keyword>
<dbReference type="Pfam" id="PF04854">
    <property type="entry name" value="DUF624"/>
    <property type="match status" value="1"/>
</dbReference>
<reference evidence="3" key="1">
    <citation type="submission" date="2017-11" db="EMBL/GenBank/DDBJ databases">
        <authorList>
            <person name="Zhu W."/>
        </authorList>
    </citation>
    <scope>NUCLEOTIDE SEQUENCE [LARGE SCALE GENOMIC DNA]</scope>
    <source>
        <strain evidence="3">CAU 1051</strain>
    </source>
</reference>